<keyword evidence="2" id="KW-0479">Metal-binding</keyword>
<comment type="catalytic activity">
    <reaction evidence="6">
        <text>P(1),P(4)-bis(5'-adenosyl) tetraphosphate + H2O = 2 ADP + 2 H(+)</text>
        <dbReference type="Rhea" id="RHEA:24252"/>
        <dbReference type="ChEBI" id="CHEBI:15377"/>
        <dbReference type="ChEBI" id="CHEBI:15378"/>
        <dbReference type="ChEBI" id="CHEBI:58141"/>
        <dbReference type="ChEBI" id="CHEBI:456216"/>
        <dbReference type="EC" id="3.6.1.41"/>
    </reaction>
</comment>
<dbReference type="InterPro" id="IPR006675">
    <property type="entry name" value="HDIG_dom"/>
</dbReference>
<evidence type="ECO:0000256" key="5">
    <source>
        <dbReference type="ARBA" id="ARBA00023004"/>
    </source>
</evidence>
<reference evidence="8" key="1">
    <citation type="submission" date="2021-03" db="EMBL/GenBank/DDBJ databases">
        <title>Proteiniclasticum marinus sp. nov., isolated from tidal flat sediment.</title>
        <authorList>
            <person name="Namirimu T."/>
            <person name="Yang J.-A."/>
            <person name="Yang S.-H."/>
            <person name="Kim Y.-J."/>
            <person name="Kwon K.K."/>
        </authorList>
    </citation>
    <scope>NUCLEOTIDE SEQUENCE</scope>
    <source>
        <strain evidence="8">SCR006</strain>
    </source>
</reference>
<protein>
    <recommendedName>
        <fullName evidence="1">bis(5'-nucleosyl)-tetraphosphatase (symmetrical)</fullName>
        <ecNumber evidence="1">3.6.1.41</ecNumber>
    </recommendedName>
</protein>
<dbReference type="GO" id="GO:0008803">
    <property type="term" value="F:bis(5'-nucleosyl)-tetraphosphatase (symmetrical) activity"/>
    <property type="evidence" value="ECO:0007669"/>
    <property type="project" value="UniProtKB-EC"/>
</dbReference>
<evidence type="ECO:0000256" key="2">
    <source>
        <dbReference type="ARBA" id="ARBA00022723"/>
    </source>
</evidence>
<dbReference type="AlphaFoldDB" id="A0A939HEE1"/>
<evidence type="ECO:0000313" key="9">
    <source>
        <dbReference type="Proteomes" id="UP000664218"/>
    </source>
</evidence>
<evidence type="ECO:0000256" key="6">
    <source>
        <dbReference type="ARBA" id="ARBA00049417"/>
    </source>
</evidence>
<sequence>MSMNYTVGKPWSKKDLLDYLNHHLKESRVRHILGVAQAAKELSKLYGIDPDKVERAALYHDILKDKDKIWLVSYMRQHGEEPGEGLLAWKTLHAPAGSIFAKEVGGERDEETLNAIRYHTTGRPGMSLAEKIIFVSDYIEEGRDFDGVEQLRTLARKDLDQAVLASLLSSISYLKKRNDHVMTQSLEAVAYYTEVTERKDAK</sequence>
<comment type="caution">
    <text evidence="8">The sequence shown here is derived from an EMBL/GenBank/DDBJ whole genome shotgun (WGS) entry which is preliminary data.</text>
</comment>
<dbReference type="InterPro" id="IPR005249">
    <property type="entry name" value="YqeK"/>
</dbReference>
<dbReference type="Proteomes" id="UP000664218">
    <property type="component" value="Unassembled WGS sequence"/>
</dbReference>
<evidence type="ECO:0000313" key="8">
    <source>
        <dbReference type="EMBL" id="MBO1265778.1"/>
    </source>
</evidence>
<keyword evidence="9" id="KW-1185">Reference proteome</keyword>
<dbReference type="InterPro" id="IPR003607">
    <property type="entry name" value="HD/PDEase_dom"/>
</dbReference>
<dbReference type="SUPFAM" id="SSF109604">
    <property type="entry name" value="HD-domain/PDEase-like"/>
    <property type="match status" value="1"/>
</dbReference>
<dbReference type="PANTHER" id="PTHR35795:SF1">
    <property type="entry name" value="BIS(5'-NUCLEOSYL)-TETRAPHOSPHATASE, SYMMETRICAL"/>
    <property type="match status" value="1"/>
</dbReference>
<dbReference type="InterPro" id="IPR051094">
    <property type="entry name" value="Diverse_Catalytic_Enzymes"/>
</dbReference>
<dbReference type="NCBIfam" id="TIGR00277">
    <property type="entry name" value="HDIG"/>
    <property type="match status" value="1"/>
</dbReference>
<dbReference type="RefSeq" id="WP_207600299.1">
    <property type="nucleotide sequence ID" value="NZ_JAFNJU010000009.1"/>
</dbReference>
<organism evidence="8 9">
    <name type="scientific">Proteiniclasticum aestuarii</name>
    <dbReference type="NCBI Taxonomy" id="2817862"/>
    <lineage>
        <taxon>Bacteria</taxon>
        <taxon>Bacillati</taxon>
        <taxon>Bacillota</taxon>
        <taxon>Clostridia</taxon>
        <taxon>Eubacteriales</taxon>
        <taxon>Clostridiaceae</taxon>
        <taxon>Proteiniclasticum</taxon>
    </lineage>
</organism>
<keyword evidence="3" id="KW-0547">Nucleotide-binding</keyword>
<name>A0A939HEE1_9CLOT</name>
<dbReference type="GO" id="GO:0000166">
    <property type="term" value="F:nucleotide binding"/>
    <property type="evidence" value="ECO:0007669"/>
    <property type="project" value="UniProtKB-KW"/>
</dbReference>
<keyword evidence="4 8" id="KW-0378">Hydrolase</keyword>
<proteinExistence type="predicted"/>
<dbReference type="Gene3D" id="1.10.3210.10">
    <property type="entry name" value="Hypothetical protein af1432"/>
    <property type="match status" value="1"/>
</dbReference>
<evidence type="ECO:0000256" key="3">
    <source>
        <dbReference type="ARBA" id="ARBA00022741"/>
    </source>
</evidence>
<dbReference type="EC" id="3.6.1.41" evidence="1"/>
<dbReference type="PANTHER" id="PTHR35795">
    <property type="entry name" value="SLR1885 PROTEIN"/>
    <property type="match status" value="1"/>
</dbReference>
<feature type="domain" description="HD/PDEase" evidence="7">
    <location>
        <begin position="24"/>
        <end position="151"/>
    </location>
</feature>
<evidence type="ECO:0000259" key="7">
    <source>
        <dbReference type="SMART" id="SM00471"/>
    </source>
</evidence>
<dbReference type="CDD" id="cd00077">
    <property type="entry name" value="HDc"/>
    <property type="match status" value="1"/>
</dbReference>
<gene>
    <name evidence="8" type="primary">yqeK</name>
    <name evidence="8" type="ORF">J3A84_12130</name>
</gene>
<dbReference type="SMART" id="SM00471">
    <property type="entry name" value="HDc"/>
    <property type="match status" value="1"/>
</dbReference>
<keyword evidence="5" id="KW-0408">Iron</keyword>
<dbReference type="Pfam" id="PF01966">
    <property type="entry name" value="HD"/>
    <property type="match status" value="1"/>
</dbReference>
<dbReference type="InterPro" id="IPR006674">
    <property type="entry name" value="HD_domain"/>
</dbReference>
<dbReference type="EMBL" id="JAFNJU010000009">
    <property type="protein sequence ID" value="MBO1265778.1"/>
    <property type="molecule type" value="Genomic_DNA"/>
</dbReference>
<dbReference type="GO" id="GO:0046872">
    <property type="term" value="F:metal ion binding"/>
    <property type="evidence" value="ECO:0007669"/>
    <property type="project" value="UniProtKB-KW"/>
</dbReference>
<evidence type="ECO:0000256" key="4">
    <source>
        <dbReference type="ARBA" id="ARBA00022801"/>
    </source>
</evidence>
<dbReference type="NCBIfam" id="TIGR00488">
    <property type="entry name" value="bis(5'-nucleosyl)-tetraphosphatase (symmetrical) YqeK"/>
    <property type="match status" value="1"/>
</dbReference>
<evidence type="ECO:0000256" key="1">
    <source>
        <dbReference type="ARBA" id="ARBA00012506"/>
    </source>
</evidence>
<accession>A0A939HEE1</accession>